<reference evidence="7 8" key="1">
    <citation type="submission" date="2020-07" db="EMBL/GenBank/DDBJ databases">
        <title>Exploring microbial biodiversity for novel pathways involved in the catabolism of aromatic compounds derived from lignin.</title>
        <authorList>
            <person name="Elkins J."/>
        </authorList>
    </citation>
    <scope>NUCLEOTIDE SEQUENCE [LARGE SCALE GENOMIC DNA]</scope>
    <source>
        <strain evidence="7 8">H2C3C</strain>
    </source>
</reference>
<dbReference type="InterPro" id="IPR051128">
    <property type="entry name" value="EgtD_Methyltrsf_superfamily"/>
</dbReference>
<proteinExistence type="predicted"/>
<dbReference type="InterPro" id="IPR005532">
    <property type="entry name" value="SUMF_dom"/>
</dbReference>
<dbReference type="PANTHER" id="PTHR43397:SF1">
    <property type="entry name" value="ERGOTHIONEINE BIOSYNTHESIS PROTEIN 1"/>
    <property type="match status" value="1"/>
</dbReference>
<evidence type="ECO:0000256" key="4">
    <source>
        <dbReference type="SAM" id="MobiDB-lite"/>
    </source>
</evidence>
<evidence type="ECO:0000313" key="8">
    <source>
        <dbReference type="Proteomes" id="UP000540929"/>
    </source>
</evidence>
<keyword evidence="8" id="KW-1185">Reference proteome</keyword>
<keyword evidence="2" id="KW-0408">Iron</keyword>
<evidence type="ECO:0000256" key="2">
    <source>
        <dbReference type="ARBA" id="ARBA00023004"/>
    </source>
</evidence>
<dbReference type="AlphaFoldDB" id="A0A7Y9WST0"/>
<dbReference type="PANTHER" id="PTHR43397">
    <property type="entry name" value="ERGOTHIONEINE BIOSYNTHESIS PROTEIN 1"/>
    <property type="match status" value="1"/>
</dbReference>
<dbReference type="Gene3D" id="1.20.120.450">
    <property type="entry name" value="dinb family like domain"/>
    <property type="match status" value="1"/>
</dbReference>
<evidence type="ECO:0000259" key="6">
    <source>
        <dbReference type="Pfam" id="PF12867"/>
    </source>
</evidence>
<dbReference type="InterPro" id="IPR016187">
    <property type="entry name" value="CTDL_fold"/>
</dbReference>
<dbReference type="Gene3D" id="3.90.1580.10">
    <property type="entry name" value="paralog of FGE (formylglycine-generating enzyme)"/>
    <property type="match status" value="1"/>
</dbReference>
<dbReference type="InterPro" id="IPR034660">
    <property type="entry name" value="DinB/YfiT-like"/>
</dbReference>
<evidence type="ECO:0000313" key="7">
    <source>
        <dbReference type="EMBL" id="NYH25680.1"/>
    </source>
</evidence>
<comment type="caution">
    <text evidence="7">The sequence shown here is derived from an EMBL/GenBank/DDBJ whole genome shotgun (WGS) entry which is preliminary data.</text>
</comment>
<dbReference type="SUPFAM" id="SSF109854">
    <property type="entry name" value="DinB/YfiT-like putative metalloenzymes"/>
    <property type="match status" value="1"/>
</dbReference>
<evidence type="ECO:0000259" key="5">
    <source>
        <dbReference type="Pfam" id="PF03781"/>
    </source>
</evidence>
<sequence>MNRDPAPHHPLVQRLIDARRITDDLFAIVKPEFLYERPIRERHRIVFYIGHLEAFDRNLFDQRLCDLPAFDPQLDQLFAFGIDPVDGGFPTDQPGDWPSLDAVRDYARRAREQIDREVGALADKAPPGRGESTQAAAAEQLLNVAIEHRLMHAETLAYMLHQLPLEQKVSGLNEPVATQPGRTEALASMVRVPAGTAVLGMSRDAGQFGWDNEFGEMHVEVPAFEIDRHMVTNGAFLTFIEAGGYRERKWWSDKDWAWKEDERIEHPACWSQRDERDPRHERDAQDAHDATALSDAHSDQAAWTLRTMFDEVPLPLDWPAYVSHAEASAYARWAGKTLPTEAQWQRAAHGAPHAASGNFDFRSWDPRPVDAYPDNVSAFGVEGQFGNGWEWTSTLFDALPGFEAFPFYLGYSANFFDGQHYVIKGGSARTAQCMLRPAFRNWFQPHYQFVYAGFRCVKA</sequence>
<accession>A0A7Y9WST0</accession>
<dbReference type="Pfam" id="PF12867">
    <property type="entry name" value="DinB_2"/>
    <property type="match status" value="1"/>
</dbReference>
<dbReference type="RefSeq" id="WP_179745538.1">
    <property type="nucleotide sequence ID" value="NZ_JACCAS010000002.1"/>
</dbReference>
<organism evidence="7 8">
    <name type="scientific">Paraburkholderia bryophila</name>
    <dbReference type="NCBI Taxonomy" id="420952"/>
    <lineage>
        <taxon>Bacteria</taxon>
        <taxon>Pseudomonadati</taxon>
        <taxon>Pseudomonadota</taxon>
        <taxon>Betaproteobacteria</taxon>
        <taxon>Burkholderiales</taxon>
        <taxon>Burkholderiaceae</taxon>
        <taxon>Paraburkholderia</taxon>
    </lineage>
</organism>
<feature type="domain" description="Sulfatase-modifying factor enzyme-like" evidence="5">
    <location>
        <begin position="187"/>
        <end position="458"/>
    </location>
</feature>
<feature type="region of interest" description="Disordered" evidence="4">
    <location>
        <begin position="269"/>
        <end position="295"/>
    </location>
</feature>
<protein>
    <submittedName>
        <fullName evidence="7">Formylglycine-generating enzyme required for sulfatase activity</fullName>
    </submittedName>
</protein>
<evidence type="ECO:0000256" key="3">
    <source>
        <dbReference type="ARBA" id="ARBA00037882"/>
    </source>
</evidence>
<comment type="pathway">
    <text evidence="3">Amino-acid biosynthesis; ergothioneine biosynthesis.</text>
</comment>
<gene>
    <name evidence="7" type="ORF">GGD40_005251</name>
</gene>
<dbReference type="SUPFAM" id="SSF56436">
    <property type="entry name" value="C-type lectin-like"/>
    <property type="match status" value="1"/>
</dbReference>
<keyword evidence="1" id="KW-0560">Oxidoreductase</keyword>
<dbReference type="Proteomes" id="UP000540929">
    <property type="component" value="Unassembled WGS sequence"/>
</dbReference>
<feature type="compositionally biased region" description="Basic and acidic residues" evidence="4">
    <location>
        <begin position="269"/>
        <end position="289"/>
    </location>
</feature>
<feature type="domain" description="DinB-like" evidence="6">
    <location>
        <begin position="15"/>
        <end position="155"/>
    </location>
</feature>
<evidence type="ECO:0000256" key="1">
    <source>
        <dbReference type="ARBA" id="ARBA00023002"/>
    </source>
</evidence>
<dbReference type="EMBL" id="JACCAS010000002">
    <property type="protein sequence ID" value="NYH25680.1"/>
    <property type="molecule type" value="Genomic_DNA"/>
</dbReference>
<dbReference type="InterPro" id="IPR024775">
    <property type="entry name" value="DinB-like"/>
</dbReference>
<dbReference type="InterPro" id="IPR042095">
    <property type="entry name" value="SUMF_sf"/>
</dbReference>
<dbReference type="Pfam" id="PF03781">
    <property type="entry name" value="FGE-sulfatase"/>
    <property type="match status" value="1"/>
</dbReference>
<name>A0A7Y9WST0_9BURK</name>